<name>A0A2T9JP47_9CAUL</name>
<dbReference type="InterPro" id="IPR036291">
    <property type="entry name" value="NAD(P)-bd_dom_sf"/>
</dbReference>
<dbReference type="EMBL" id="QDKQ01000060">
    <property type="protein sequence ID" value="PVM85490.1"/>
    <property type="molecule type" value="Genomic_DNA"/>
</dbReference>
<evidence type="ECO:0000313" key="2">
    <source>
        <dbReference type="EMBL" id="PVM85490.1"/>
    </source>
</evidence>
<dbReference type="Pfam" id="PF00107">
    <property type="entry name" value="ADH_zinc_N"/>
    <property type="match status" value="1"/>
</dbReference>
<feature type="domain" description="Enoyl reductase (ER)" evidence="1">
    <location>
        <begin position="323"/>
        <end position="647"/>
    </location>
</feature>
<evidence type="ECO:0000259" key="1">
    <source>
        <dbReference type="SMART" id="SM00829"/>
    </source>
</evidence>
<dbReference type="Proteomes" id="UP000245073">
    <property type="component" value="Unassembled WGS sequence"/>
</dbReference>
<dbReference type="Pfam" id="PF00561">
    <property type="entry name" value="Abhydrolase_1"/>
    <property type="match status" value="1"/>
</dbReference>
<evidence type="ECO:0000313" key="3">
    <source>
        <dbReference type="Proteomes" id="UP000245073"/>
    </source>
</evidence>
<accession>A0A2T9JP47</accession>
<dbReference type="InterPro" id="IPR011032">
    <property type="entry name" value="GroES-like_sf"/>
</dbReference>
<dbReference type="PANTHER" id="PTHR45033:SF2">
    <property type="entry name" value="ZINC-TYPE ALCOHOL DEHYDROGENASE-LIKE PROTEIN C1773.06C"/>
    <property type="match status" value="1"/>
</dbReference>
<dbReference type="PANTHER" id="PTHR45033">
    <property type="match status" value="1"/>
</dbReference>
<organism evidence="2 3">
    <name type="scientific">Caulobacter endophyticus</name>
    <dbReference type="NCBI Taxonomy" id="2172652"/>
    <lineage>
        <taxon>Bacteria</taxon>
        <taxon>Pseudomonadati</taxon>
        <taxon>Pseudomonadota</taxon>
        <taxon>Alphaproteobacteria</taxon>
        <taxon>Caulobacterales</taxon>
        <taxon>Caulobacteraceae</taxon>
        <taxon>Caulobacter</taxon>
    </lineage>
</organism>
<dbReference type="InterPro" id="IPR013149">
    <property type="entry name" value="ADH-like_C"/>
</dbReference>
<dbReference type="InterPro" id="IPR052711">
    <property type="entry name" value="Zinc_ADH-like"/>
</dbReference>
<dbReference type="SUPFAM" id="SSF50129">
    <property type="entry name" value="GroES-like"/>
    <property type="match status" value="1"/>
</dbReference>
<dbReference type="SMART" id="SM00829">
    <property type="entry name" value="PKS_ER"/>
    <property type="match status" value="1"/>
</dbReference>
<proteinExistence type="predicted"/>
<sequence>MAAAIFAAVRITGPAAGSRRGTGARTEAQKSPLEPPLTAILKAYADTPAGQVHLRRVDGPGDPIVLLHRTPVSSACFDGVLARLAGRRAAIALDTPGFGQSFRPKGLPSTADYGAWLLAALDAVGVERFHLAGHHTGTHIGAEIAVAAPGRVRSLLLNGVLFATAAEREMFRTQVGQAAPIDAHGAYLIQSWGTMKGLMPRFDAQLVQAEFLGAIGAPDGRNQAFGAIFDQDFASVFKGVTCPVTVLQAVDDPLAGFVSRIRTARPGVVVTTQGKTGVAAPELEPEIFAETLLAFAAGVETTPPNTPLQWTPPMTNRRFSLVRAEQGFELADTIVPVPQPGPGEVLVRVRAVALNRRDVMIRKGWYPVGEADGFTPLSDAAGEIVALGDGVGDLAVGDRVASTFFQAWPEGRITFPAVISSLGAGGPGVLAEHVVLSAGGVVKLPDSLDFVQGATLTCSGVTAWSSLVTHGGLKAGDWVVTLGTGGVSLWGLQIAKAFGARVAVVGGDDAKLARAKELGADLTVNYRTTPDWDVAVKEATGGGVQHALELGGAGTLAKSQASLGVGGHVAVIGALDGFGGTLDASAMVMAAQRATAISVGSRADHQALSDFVAAKGIVPVVDAVFALDAIEGAYTRADQGAFGKVVVTL</sequence>
<dbReference type="GO" id="GO:0016491">
    <property type="term" value="F:oxidoreductase activity"/>
    <property type="evidence" value="ECO:0007669"/>
    <property type="project" value="InterPro"/>
</dbReference>
<dbReference type="AlphaFoldDB" id="A0A2T9JP47"/>
<gene>
    <name evidence="2" type="ORF">DDF67_17985</name>
</gene>
<dbReference type="Gene3D" id="3.40.50.720">
    <property type="entry name" value="NAD(P)-binding Rossmann-like Domain"/>
    <property type="match status" value="1"/>
</dbReference>
<keyword evidence="3" id="KW-1185">Reference proteome</keyword>
<dbReference type="SUPFAM" id="SSF53474">
    <property type="entry name" value="alpha/beta-Hydrolases"/>
    <property type="match status" value="1"/>
</dbReference>
<dbReference type="InterPro" id="IPR013154">
    <property type="entry name" value="ADH-like_N"/>
</dbReference>
<dbReference type="Gene3D" id="3.40.50.1820">
    <property type="entry name" value="alpha/beta hydrolase"/>
    <property type="match status" value="1"/>
</dbReference>
<dbReference type="InterPro" id="IPR020843">
    <property type="entry name" value="ER"/>
</dbReference>
<comment type="caution">
    <text evidence="2">The sequence shown here is derived from an EMBL/GenBank/DDBJ whole genome shotgun (WGS) entry which is preliminary data.</text>
</comment>
<dbReference type="SUPFAM" id="SSF51735">
    <property type="entry name" value="NAD(P)-binding Rossmann-fold domains"/>
    <property type="match status" value="1"/>
</dbReference>
<protein>
    <recommendedName>
        <fullName evidence="1">Enoyl reductase (ER) domain-containing protein</fullName>
    </recommendedName>
</protein>
<reference evidence="2 3" key="1">
    <citation type="submission" date="2018-04" db="EMBL/GenBank/DDBJ databases">
        <title>The genome sequence of Caulobacter sp. 744.</title>
        <authorList>
            <person name="Gao J."/>
            <person name="Sun J."/>
        </authorList>
    </citation>
    <scope>NUCLEOTIDE SEQUENCE [LARGE SCALE GENOMIC DNA]</scope>
    <source>
        <strain evidence="2 3">774</strain>
    </source>
</reference>
<dbReference type="Gene3D" id="3.90.180.10">
    <property type="entry name" value="Medium-chain alcohol dehydrogenases, catalytic domain"/>
    <property type="match status" value="1"/>
</dbReference>
<dbReference type="Pfam" id="PF08240">
    <property type="entry name" value="ADH_N"/>
    <property type="match status" value="1"/>
</dbReference>
<dbReference type="InterPro" id="IPR029058">
    <property type="entry name" value="AB_hydrolase_fold"/>
</dbReference>
<dbReference type="CDD" id="cd08276">
    <property type="entry name" value="MDR7"/>
    <property type="match status" value="1"/>
</dbReference>
<dbReference type="InterPro" id="IPR000073">
    <property type="entry name" value="AB_hydrolase_1"/>
</dbReference>